<evidence type="ECO:0000313" key="4">
    <source>
        <dbReference type="Proteomes" id="UP000029846"/>
    </source>
</evidence>
<name>A0A099F0E7_9RHOB</name>
<sequence>MSSYEYTVIPAPARGEKVRNAKTGIERFAVTLSETLNEMARNGWEYVRAETLPSEERSGLTSRSTVYHNILVFRRALEAQPAQDRPAAQRPEPVRPARHVEPEAAPPQARPEKPAEPGPAARGPFSAPLRASPKLTEENHGRARMAEPPVTAPEEKPASGGPRLGPANR</sequence>
<dbReference type="eggNOG" id="ENOG5032S3Y">
    <property type="taxonomic scope" value="Bacteria"/>
</dbReference>
<feature type="compositionally biased region" description="Basic and acidic residues" evidence="1">
    <location>
        <begin position="135"/>
        <end position="145"/>
    </location>
</feature>
<dbReference type="Proteomes" id="UP000029846">
    <property type="component" value="Unassembled WGS sequence"/>
</dbReference>
<feature type="compositionally biased region" description="Low complexity" evidence="1">
    <location>
        <begin position="78"/>
        <end position="91"/>
    </location>
</feature>
<dbReference type="RefSeq" id="WP_036742073.1">
    <property type="nucleotide sequence ID" value="NZ_FOJO01000019.1"/>
</dbReference>
<dbReference type="STRING" id="376733.SAMN04487972_11946"/>
<evidence type="ECO:0000313" key="5">
    <source>
        <dbReference type="Proteomes" id="UP000182312"/>
    </source>
</evidence>
<keyword evidence="4" id="KW-1185">Reference proteome</keyword>
<evidence type="ECO:0000313" key="3">
    <source>
        <dbReference type="EMBL" id="SFA58069.1"/>
    </source>
</evidence>
<feature type="region of interest" description="Disordered" evidence="1">
    <location>
        <begin position="78"/>
        <end position="169"/>
    </location>
</feature>
<organism evidence="2 4">
    <name type="scientific">Paracoccus halophilus</name>
    <dbReference type="NCBI Taxonomy" id="376733"/>
    <lineage>
        <taxon>Bacteria</taxon>
        <taxon>Pseudomonadati</taxon>
        <taxon>Pseudomonadota</taxon>
        <taxon>Alphaproteobacteria</taxon>
        <taxon>Rhodobacterales</taxon>
        <taxon>Paracoccaceae</taxon>
        <taxon>Paracoccus</taxon>
    </lineage>
</organism>
<protein>
    <recommendedName>
        <fullName evidence="6">DUF4177 domain-containing protein</fullName>
    </recommendedName>
</protein>
<dbReference type="EMBL" id="JRKN01000019">
    <property type="protein sequence ID" value="KGJ03612.1"/>
    <property type="molecule type" value="Genomic_DNA"/>
</dbReference>
<evidence type="ECO:0008006" key="6">
    <source>
        <dbReference type="Google" id="ProtNLM"/>
    </source>
</evidence>
<accession>A0A099F0E7</accession>
<dbReference type="AlphaFoldDB" id="A0A099F0E7"/>
<reference evidence="3 5" key="3">
    <citation type="submission" date="2016-10" db="EMBL/GenBank/DDBJ databases">
        <authorList>
            <person name="de Groot N.N."/>
        </authorList>
    </citation>
    <scope>NUCLEOTIDE SEQUENCE [LARGE SCALE GENOMIC DNA]</scope>
    <source>
        <strain evidence="3 5">CGMCC 1.6117</strain>
    </source>
</reference>
<dbReference type="EMBL" id="FOJO01000019">
    <property type="protein sequence ID" value="SFA58069.1"/>
    <property type="molecule type" value="Genomic_DNA"/>
</dbReference>
<evidence type="ECO:0000256" key="1">
    <source>
        <dbReference type="SAM" id="MobiDB-lite"/>
    </source>
</evidence>
<feature type="compositionally biased region" description="Basic and acidic residues" evidence="1">
    <location>
        <begin position="92"/>
        <end position="102"/>
    </location>
</feature>
<evidence type="ECO:0000313" key="2">
    <source>
        <dbReference type="EMBL" id="KGJ03612.1"/>
    </source>
</evidence>
<dbReference type="Proteomes" id="UP000182312">
    <property type="component" value="Unassembled WGS sequence"/>
</dbReference>
<reference evidence="2 4" key="1">
    <citation type="submission" date="2014-09" db="EMBL/GenBank/DDBJ databases">
        <authorList>
            <person name="McGinnis J.M."/>
            <person name="Wolfgang W.J."/>
        </authorList>
    </citation>
    <scope>NUCLEOTIDE SEQUENCE [LARGE SCALE GENOMIC DNA]</scope>
    <source>
        <strain evidence="2 4">JCM 14014</strain>
    </source>
</reference>
<proteinExistence type="predicted"/>
<gene>
    <name evidence="2" type="ORF">IT41_13420</name>
    <name evidence="3" type="ORF">SAMN04487972_11946</name>
</gene>
<reference evidence="2 4" key="2">
    <citation type="submission" date="2014-10" db="EMBL/GenBank/DDBJ databases">
        <title>Paracoccus sanguinis sp. nov., isolated from clinical specimens of New York State patients.</title>
        <authorList>
            <person name="Mingle L.A."/>
            <person name="Cole J.A."/>
            <person name="Lapierre P."/>
            <person name="Musser K.A."/>
        </authorList>
    </citation>
    <scope>NUCLEOTIDE SEQUENCE [LARGE SCALE GENOMIC DNA]</scope>
    <source>
        <strain evidence="2 4">JCM 14014</strain>
    </source>
</reference>
<dbReference type="OrthoDB" id="7658888at2"/>